<sequence length="304" mass="32280">MPQFSCCTPYLWCFIFAVRLFLSPTCQAVRQQFGDLLSDFVGKGLVGGSVGGCGFSFGPLGLGKVTAMPSPVPPDGVMDGKDNPVAEGGNDYSRGEAERTAKEMSLPESAPIARSVVDGGRPAETPSKQGNKRPLSPDTALTTPRKAITIIASNTPGKIEYVRTPSSKTQTELSTSTKSFTNKFTPAGPVASKSTFTPTKFTPRQPGPNATTPTKAGPGATTSAKAGSSRAGSAKSVIVIPDSKRRPVRVLGRRGERYTSWSSSWFWVGVGMNICRRYFRGEMPLVASSSESCVLLISKNRLKS</sequence>
<keyword evidence="2" id="KW-0732">Signal</keyword>
<accession>A0AAN6RYA1</accession>
<dbReference type="Proteomes" id="UP001303473">
    <property type="component" value="Unassembled WGS sequence"/>
</dbReference>
<evidence type="ECO:0000256" key="1">
    <source>
        <dbReference type="SAM" id="MobiDB-lite"/>
    </source>
</evidence>
<evidence type="ECO:0000256" key="2">
    <source>
        <dbReference type="SAM" id="SignalP"/>
    </source>
</evidence>
<evidence type="ECO:0000313" key="4">
    <source>
        <dbReference type="Proteomes" id="UP001303473"/>
    </source>
</evidence>
<protein>
    <submittedName>
        <fullName evidence="3">Uncharacterized protein</fullName>
    </submittedName>
</protein>
<feature type="compositionally biased region" description="Low complexity" evidence="1">
    <location>
        <begin position="207"/>
        <end position="235"/>
    </location>
</feature>
<feature type="compositionally biased region" description="Basic and acidic residues" evidence="1">
    <location>
        <begin position="93"/>
        <end position="102"/>
    </location>
</feature>
<feature type="region of interest" description="Disordered" evidence="1">
    <location>
        <begin position="73"/>
        <end position="142"/>
    </location>
</feature>
<feature type="compositionally biased region" description="Polar residues" evidence="1">
    <location>
        <begin position="192"/>
        <end position="202"/>
    </location>
</feature>
<dbReference type="AlphaFoldDB" id="A0AAN6RYA1"/>
<organism evidence="3 4">
    <name type="scientific">Diplogelasinospora grovesii</name>
    <dbReference type="NCBI Taxonomy" id="303347"/>
    <lineage>
        <taxon>Eukaryota</taxon>
        <taxon>Fungi</taxon>
        <taxon>Dikarya</taxon>
        <taxon>Ascomycota</taxon>
        <taxon>Pezizomycotina</taxon>
        <taxon>Sordariomycetes</taxon>
        <taxon>Sordariomycetidae</taxon>
        <taxon>Sordariales</taxon>
        <taxon>Diplogelasinosporaceae</taxon>
        <taxon>Diplogelasinospora</taxon>
    </lineage>
</organism>
<keyword evidence="4" id="KW-1185">Reference proteome</keyword>
<proteinExistence type="predicted"/>
<reference evidence="4" key="1">
    <citation type="journal article" date="2023" name="Mol. Phylogenet. Evol.">
        <title>Genome-scale phylogeny and comparative genomics of the fungal order Sordariales.</title>
        <authorList>
            <person name="Hensen N."/>
            <person name="Bonometti L."/>
            <person name="Westerberg I."/>
            <person name="Brannstrom I.O."/>
            <person name="Guillou S."/>
            <person name="Cros-Aarteil S."/>
            <person name="Calhoun S."/>
            <person name="Haridas S."/>
            <person name="Kuo A."/>
            <person name="Mondo S."/>
            <person name="Pangilinan J."/>
            <person name="Riley R."/>
            <person name="LaButti K."/>
            <person name="Andreopoulos B."/>
            <person name="Lipzen A."/>
            <person name="Chen C."/>
            <person name="Yan M."/>
            <person name="Daum C."/>
            <person name="Ng V."/>
            <person name="Clum A."/>
            <person name="Steindorff A."/>
            <person name="Ohm R.A."/>
            <person name="Martin F."/>
            <person name="Silar P."/>
            <person name="Natvig D.O."/>
            <person name="Lalanne C."/>
            <person name="Gautier V."/>
            <person name="Ament-Velasquez S.L."/>
            <person name="Kruys A."/>
            <person name="Hutchinson M.I."/>
            <person name="Powell A.J."/>
            <person name="Barry K."/>
            <person name="Miller A.N."/>
            <person name="Grigoriev I.V."/>
            <person name="Debuchy R."/>
            <person name="Gladieux P."/>
            <person name="Hiltunen Thoren M."/>
            <person name="Johannesson H."/>
        </authorList>
    </citation>
    <scope>NUCLEOTIDE SEQUENCE [LARGE SCALE GENOMIC DNA]</scope>
    <source>
        <strain evidence="4">CBS 340.73</strain>
    </source>
</reference>
<feature type="signal peptide" evidence="2">
    <location>
        <begin position="1"/>
        <end position="28"/>
    </location>
</feature>
<name>A0AAN6RYA1_9PEZI</name>
<dbReference type="EMBL" id="MU854131">
    <property type="protein sequence ID" value="KAK3933574.1"/>
    <property type="molecule type" value="Genomic_DNA"/>
</dbReference>
<evidence type="ECO:0000313" key="3">
    <source>
        <dbReference type="EMBL" id="KAK3933574.1"/>
    </source>
</evidence>
<feature type="region of interest" description="Disordered" evidence="1">
    <location>
        <begin position="164"/>
        <end position="235"/>
    </location>
</feature>
<gene>
    <name evidence="3" type="ORF">QBC46DRAFT_433026</name>
</gene>
<feature type="chain" id="PRO_5042881314" evidence="2">
    <location>
        <begin position="29"/>
        <end position="304"/>
    </location>
</feature>
<comment type="caution">
    <text evidence="3">The sequence shown here is derived from an EMBL/GenBank/DDBJ whole genome shotgun (WGS) entry which is preliminary data.</text>
</comment>
<feature type="compositionally biased region" description="Low complexity" evidence="1">
    <location>
        <begin position="174"/>
        <end position="185"/>
    </location>
</feature>
<feature type="compositionally biased region" description="Polar residues" evidence="1">
    <location>
        <begin position="164"/>
        <end position="173"/>
    </location>
</feature>